<name>A0A4Y7T4U6_COPMI</name>
<accession>A0A4Y7T4U6</accession>
<evidence type="ECO:0000313" key="2">
    <source>
        <dbReference type="Proteomes" id="UP000298030"/>
    </source>
</evidence>
<feature type="non-terminal residue" evidence="1">
    <location>
        <position position="1"/>
    </location>
</feature>
<reference evidence="1 2" key="1">
    <citation type="journal article" date="2019" name="Nat. Ecol. Evol.">
        <title>Megaphylogeny resolves global patterns of mushroom evolution.</title>
        <authorList>
            <person name="Varga T."/>
            <person name="Krizsan K."/>
            <person name="Foldi C."/>
            <person name="Dima B."/>
            <person name="Sanchez-Garcia M."/>
            <person name="Sanchez-Ramirez S."/>
            <person name="Szollosi G.J."/>
            <person name="Szarkandi J.G."/>
            <person name="Papp V."/>
            <person name="Albert L."/>
            <person name="Andreopoulos W."/>
            <person name="Angelini C."/>
            <person name="Antonin V."/>
            <person name="Barry K.W."/>
            <person name="Bougher N.L."/>
            <person name="Buchanan P."/>
            <person name="Buyck B."/>
            <person name="Bense V."/>
            <person name="Catcheside P."/>
            <person name="Chovatia M."/>
            <person name="Cooper J."/>
            <person name="Damon W."/>
            <person name="Desjardin D."/>
            <person name="Finy P."/>
            <person name="Geml J."/>
            <person name="Haridas S."/>
            <person name="Hughes K."/>
            <person name="Justo A."/>
            <person name="Karasinski D."/>
            <person name="Kautmanova I."/>
            <person name="Kiss B."/>
            <person name="Kocsube S."/>
            <person name="Kotiranta H."/>
            <person name="LaButti K.M."/>
            <person name="Lechner B.E."/>
            <person name="Liimatainen K."/>
            <person name="Lipzen A."/>
            <person name="Lukacs Z."/>
            <person name="Mihaltcheva S."/>
            <person name="Morgado L.N."/>
            <person name="Niskanen T."/>
            <person name="Noordeloos M.E."/>
            <person name="Ohm R.A."/>
            <person name="Ortiz-Santana B."/>
            <person name="Ovrebo C."/>
            <person name="Racz N."/>
            <person name="Riley R."/>
            <person name="Savchenko A."/>
            <person name="Shiryaev A."/>
            <person name="Soop K."/>
            <person name="Spirin V."/>
            <person name="Szebenyi C."/>
            <person name="Tomsovsky M."/>
            <person name="Tulloss R.E."/>
            <person name="Uehling J."/>
            <person name="Grigoriev I.V."/>
            <person name="Vagvolgyi C."/>
            <person name="Papp T."/>
            <person name="Martin F.M."/>
            <person name="Miettinen O."/>
            <person name="Hibbett D.S."/>
            <person name="Nagy L.G."/>
        </authorList>
    </citation>
    <scope>NUCLEOTIDE SEQUENCE [LARGE SCALE GENOMIC DNA]</scope>
    <source>
        <strain evidence="1 2">FP101781</strain>
    </source>
</reference>
<dbReference type="Proteomes" id="UP000298030">
    <property type="component" value="Unassembled WGS sequence"/>
</dbReference>
<dbReference type="OrthoDB" id="2662502at2759"/>
<sequence length="341" mass="38755">TDPLIHHGRHFGRSVYAFANVHALLLAGINADEDVAPETQQYIFIFIFPTAGSNEPHTSRERRELRIFRQLLRLVPNLEDRLMECSEEELMSVANMIQKGASGARSDDTKTLKGAIIDWLVEPGGPPLSPQLSRNVKINRGFNHDRTGFLLCPPDLEWNDENIRQQLRDKQIVVTGSHWPIFVYQNEKFDPDQPWKGLFRGRLLVQGFKHIFTCPSSVDEDPRATRSGNARIHGMTQVTRASIAYVATQVRFALTAASTFSRSDRETDSETFYTSVLEVLEDPEEQDEVKELMGWWNQKIFPSFSTTRRLAPTNSILSRLKQRRAAMAQKELGTDEPASTS</sequence>
<keyword evidence="2" id="KW-1185">Reference proteome</keyword>
<dbReference type="AlphaFoldDB" id="A0A4Y7T4U6"/>
<gene>
    <name evidence="1" type="ORF">FA13DRAFT_1632636</name>
</gene>
<proteinExistence type="predicted"/>
<protein>
    <submittedName>
        <fullName evidence="1">Uncharacterized protein</fullName>
    </submittedName>
</protein>
<comment type="caution">
    <text evidence="1">The sequence shown here is derived from an EMBL/GenBank/DDBJ whole genome shotgun (WGS) entry which is preliminary data.</text>
</comment>
<dbReference type="EMBL" id="QPFP01000029">
    <property type="protein sequence ID" value="TEB29041.1"/>
    <property type="molecule type" value="Genomic_DNA"/>
</dbReference>
<dbReference type="Pfam" id="PF20414">
    <property type="entry name" value="DUF6698"/>
    <property type="match status" value="1"/>
</dbReference>
<evidence type="ECO:0000313" key="1">
    <source>
        <dbReference type="EMBL" id="TEB29041.1"/>
    </source>
</evidence>
<organism evidence="1 2">
    <name type="scientific">Coprinellus micaceus</name>
    <name type="common">Glistening ink-cap mushroom</name>
    <name type="synonym">Coprinus micaceus</name>
    <dbReference type="NCBI Taxonomy" id="71717"/>
    <lineage>
        <taxon>Eukaryota</taxon>
        <taxon>Fungi</taxon>
        <taxon>Dikarya</taxon>
        <taxon>Basidiomycota</taxon>
        <taxon>Agaricomycotina</taxon>
        <taxon>Agaricomycetes</taxon>
        <taxon>Agaricomycetidae</taxon>
        <taxon>Agaricales</taxon>
        <taxon>Agaricineae</taxon>
        <taxon>Psathyrellaceae</taxon>
        <taxon>Coprinellus</taxon>
    </lineage>
</organism>
<dbReference type="InterPro" id="IPR046521">
    <property type="entry name" value="DUF6698"/>
</dbReference>